<organism evidence="10 11">
    <name type="scientific">Scylla paramamosain</name>
    <name type="common">Mud crab</name>
    <dbReference type="NCBI Taxonomy" id="85552"/>
    <lineage>
        <taxon>Eukaryota</taxon>
        <taxon>Metazoa</taxon>
        <taxon>Ecdysozoa</taxon>
        <taxon>Arthropoda</taxon>
        <taxon>Crustacea</taxon>
        <taxon>Multicrustacea</taxon>
        <taxon>Malacostraca</taxon>
        <taxon>Eumalacostraca</taxon>
        <taxon>Eucarida</taxon>
        <taxon>Decapoda</taxon>
        <taxon>Pleocyemata</taxon>
        <taxon>Brachyura</taxon>
        <taxon>Eubrachyura</taxon>
        <taxon>Portunoidea</taxon>
        <taxon>Portunidae</taxon>
        <taxon>Portuninae</taxon>
        <taxon>Scylla</taxon>
    </lineage>
</organism>
<dbReference type="PROSITE" id="PS50267">
    <property type="entry name" value="NA_NEUROTRAN_SYMP_3"/>
    <property type="match status" value="1"/>
</dbReference>
<keyword evidence="4 9" id="KW-0812">Transmembrane</keyword>
<feature type="binding site" evidence="8">
    <location>
        <position position="113"/>
    </location>
    <ligand>
        <name>Na(+)</name>
        <dbReference type="ChEBI" id="CHEBI:29101"/>
        <label>1</label>
    </ligand>
</feature>
<evidence type="ECO:0000313" key="10">
    <source>
        <dbReference type="EMBL" id="KAK8373731.1"/>
    </source>
</evidence>
<evidence type="ECO:0000256" key="3">
    <source>
        <dbReference type="ARBA" id="ARBA00022448"/>
    </source>
</evidence>
<comment type="caution">
    <text evidence="10">The sequence shown here is derived from an EMBL/GenBank/DDBJ whole genome shotgun (WGS) entry which is preliminary data.</text>
</comment>
<dbReference type="AlphaFoldDB" id="A0AAW0SG12"/>
<dbReference type="Proteomes" id="UP001487740">
    <property type="component" value="Unassembled WGS sequence"/>
</dbReference>
<gene>
    <name evidence="10" type="ORF">O3P69_012745</name>
</gene>
<evidence type="ECO:0000256" key="5">
    <source>
        <dbReference type="ARBA" id="ARBA00022847"/>
    </source>
</evidence>
<keyword evidence="3" id="KW-0813">Transport</keyword>
<evidence type="ECO:0000313" key="11">
    <source>
        <dbReference type="Proteomes" id="UP001487740"/>
    </source>
</evidence>
<dbReference type="GO" id="GO:0035725">
    <property type="term" value="P:sodium ion transmembrane transport"/>
    <property type="evidence" value="ECO:0007669"/>
    <property type="project" value="TreeGrafter"/>
</dbReference>
<evidence type="ECO:0000256" key="9">
    <source>
        <dbReference type="SAM" id="Phobius"/>
    </source>
</evidence>
<keyword evidence="7 9" id="KW-0472">Membrane</keyword>
<protein>
    <submittedName>
        <fullName evidence="10">Uncharacterized protein</fullName>
    </submittedName>
</protein>
<dbReference type="EMBL" id="JARAKH010000990">
    <property type="protein sequence ID" value="KAK8373731.1"/>
    <property type="molecule type" value="Genomic_DNA"/>
</dbReference>
<feature type="transmembrane region" description="Helical" evidence="9">
    <location>
        <begin position="38"/>
        <end position="63"/>
    </location>
</feature>
<evidence type="ECO:0000256" key="4">
    <source>
        <dbReference type="ARBA" id="ARBA00022692"/>
    </source>
</evidence>
<reference evidence="10 11" key="1">
    <citation type="submission" date="2023-03" db="EMBL/GenBank/DDBJ databases">
        <title>High-quality genome of Scylla paramamosain provides insights in environmental adaptation.</title>
        <authorList>
            <person name="Zhang L."/>
        </authorList>
    </citation>
    <scope>NUCLEOTIDE SEQUENCE [LARGE SCALE GENOMIC DNA]</scope>
    <source>
        <strain evidence="10">LZ_2023a</strain>
        <tissue evidence="10">Muscle</tissue>
    </source>
</reference>
<feature type="transmembrane region" description="Helical" evidence="9">
    <location>
        <begin position="166"/>
        <end position="190"/>
    </location>
</feature>
<dbReference type="InterPro" id="IPR037272">
    <property type="entry name" value="SNS_sf"/>
</dbReference>
<keyword evidence="11" id="KW-1185">Reference proteome</keyword>
<evidence type="ECO:0000256" key="6">
    <source>
        <dbReference type="ARBA" id="ARBA00022989"/>
    </source>
</evidence>
<proteinExistence type="inferred from homology"/>
<feature type="binding site" evidence="8">
    <location>
        <position position="109"/>
    </location>
    <ligand>
        <name>Na(+)</name>
        <dbReference type="ChEBI" id="CHEBI:29101"/>
        <label>1</label>
    </ligand>
</feature>
<accession>A0AAW0SG12</accession>
<evidence type="ECO:0000256" key="8">
    <source>
        <dbReference type="PIRSR" id="PIRSR600175-1"/>
    </source>
</evidence>
<keyword evidence="8" id="KW-0915">Sodium</keyword>
<dbReference type="PRINTS" id="PR00176">
    <property type="entry name" value="NANEUSMPORT"/>
</dbReference>
<keyword evidence="6 9" id="KW-1133">Transmembrane helix</keyword>
<evidence type="ECO:0000256" key="7">
    <source>
        <dbReference type="ARBA" id="ARBA00023136"/>
    </source>
</evidence>
<dbReference type="SUPFAM" id="SSF161070">
    <property type="entry name" value="SNF-like"/>
    <property type="match status" value="1"/>
</dbReference>
<evidence type="ECO:0000256" key="1">
    <source>
        <dbReference type="ARBA" id="ARBA00004141"/>
    </source>
</evidence>
<feature type="binding site" evidence="8">
    <location>
        <position position="112"/>
    </location>
    <ligand>
        <name>Na(+)</name>
        <dbReference type="ChEBI" id="CHEBI:29101"/>
        <label>1</label>
    </ligand>
</feature>
<feature type="binding site" evidence="8">
    <location>
        <position position="44"/>
    </location>
    <ligand>
        <name>Na(+)</name>
        <dbReference type="ChEBI" id="CHEBI:29101"/>
        <label>2</label>
    </ligand>
</feature>
<dbReference type="GO" id="GO:0046872">
    <property type="term" value="F:metal ion binding"/>
    <property type="evidence" value="ECO:0007669"/>
    <property type="project" value="UniProtKB-KW"/>
</dbReference>
<dbReference type="GO" id="GO:0006865">
    <property type="term" value="P:amino acid transport"/>
    <property type="evidence" value="ECO:0007669"/>
    <property type="project" value="TreeGrafter"/>
</dbReference>
<name>A0AAW0SG12_SCYPA</name>
<keyword evidence="5" id="KW-0769">Symport</keyword>
<dbReference type="PANTHER" id="PTHR11616">
    <property type="entry name" value="SODIUM/CHLORIDE DEPENDENT TRANSPORTER"/>
    <property type="match status" value="1"/>
</dbReference>
<dbReference type="InterPro" id="IPR000175">
    <property type="entry name" value="Na/ntran_symport"/>
</dbReference>
<keyword evidence="8" id="KW-0479">Metal-binding</keyword>
<dbReference type="PANTHER" id="PTHR11616:SF240">
    <property type="entry name" value="BLOATED TUBULES, ISOFORM B-RELATED"/>
    <property type="match status" value="1"/>
</dbReference>
<evidence type="ECO:0000256" key="2">
    <source>
        <dbReference type="ARBA" id="ARBA00006459"/>
    </source>
</evidence>
<dbReference type="GO" id="GO:0015293">
    <property type="term" value="F:symporter activity"/>
    <property type="evidence" value="ECO:0007669"/>
    <property type="project" value="UniProtKB-KW"/>
</dbReference>
<dbReference type="GO" id="GO:0005886">
    <property type="term" value="C:plasma membrane"/>
    <property type="evidence" value="ECO:0007669"/>
    <property type="project" value="TreeGrafter"/>
</dbReference>
<feature type="transmembrane region" description="Helical" evidence="9">
    <location>
        <begin position="138"/>
        <end position="160"/>
    </location>
</feature>
<feature type="transmembrane region" description="Helical" evidence="9">
    <location>
        <begin position="83"/>
        <end position="107"/>
    </location>
</feature>
<comment type="similarity">
    <text evidence="2">Belongs to the sodium:neurotransmitter symporter (SNF) (TC 2.A.22) family.</text>
</comment>
<sequence>MQCITLEGASLGIDYYFLKPDWSRLADTEQASILRDAIVIAFANCSTSVFAGFVIFSILGFLAHELGVGVEEVASSGSGLAFVVYPAAVTLMPLAPLWSLLFFAMLITLGLDSQFTMVEAVTTAILDQFLSLRSRKPLVVGVTCLLLFIMGLTMCLEGGVYMFELFFFFSSGLSVIILAITEIVGVHYVYGAPMISTAIAFGA</sequence>
<comment type="subcellular location">
    <subcellularLocation>
        <location evidence="1">Membrane</location>
        <topology evidence="1">Multi-pass membrane protein</topology>
    </subcellularLocation>
</comment>
<dbReference type="Pfam" id="PF00209">
    <property type="entry name" value="SNF"/>
    <property type="match status" value="1"/>
</dbReference>